<evidence type="ECO:0000256" key="1">
    <source>
        <dbReference type="ARBA" id="ARBA00023067"/>
    </source>
</evidence>
<dbReference type="PANTHER" id="PTHR33175">
    <property type="entry name" value="DNA-BINDING PROTEIN HU"/>
    <property type="match status" value="1"/>
</dbReference>
<dbReference type="CDD" id="cd00591">
    <property type="entry name" value="HU_IHF"/>
    <property type="match status" value="1"/>
</dbReference>
<sequence>MNKKELMTEIANRVEKTYGEVELVYDAMEQVILENLKKGEKIVISGFGTYSVQEKEERETTNSFTGQKMIVEAKKEPKFKFSRVAKANVNED</sequence>
<dbReference type="InterPro" id="IPR000119">
    <property type="entry name" value="Hist_DNA-bd"/>
</dbReference>
<proteinExistence type="inferred from homology"/>
<dbReference type="PRINTS" id="PR01727">
    <property type="entry name" value="DNABINDINGHU"/>
</dbReference>
<reference evidence="4" key="1">
    <citation type="submission" date="2024-03" db="EMBL/GenBank/DDBJ databases">
        <title>Complete genome sequence of Mycoplasma gypis type strain B1/T1.</title>
        <authorList>
            <person name="Spergser J."/>
        </authorList>
    </citation>
    <scope>NUCLEOTIDE SEQUENCE [LARGE SCALE GENOMIC DNA]</scope>
    <source>
        <strain evidence="4">B1/T1</strain>
    </source>
</reference>
<name>A0ABZ2RQN1_9BACT</name>
<evidence type="ECO:0000313" key="5">
    <source>
        <dbReference type="Proteomes" id="UP001460679"/>
    </source>
</evidence>
<dbReference type="GO" id="GO:0003677">
    <property type="term" value="F:DNA binding"/>
    <property type="evidence" value="ECO:0007669"/>
    <property type="project" value="UniProtKB-KW"/>
</dbReference>
<dbReference type="PANTHER" id="PTHR33175:SF3">
    <property type="entry name" value="DNA-BINDING PROTEIN HU-BETA"/>
    <property type="match status" value="1"/>
</dbReference>
<keyword evidence="5" id="KW-1185">Reference proteome</keyword>
<dbReference type="RefSeq" id="WP_205498544.1">
    <property type="nucleotide sequence ID" value="NZ_CP148066.1"/>
</dbReference>
<dbReference type="Proteomes" id="UP001460679">
    <property type="component" value="Chromosome"/>
</dbReference>
<dbReference type="Pfam" id="PF00216">
    <property type="entry name" value="Bac_DNA_binding"/>
    <property type="match status" value="1"/>
</dbReference>
<protein>
    <submittedName>
        <fullName evidence="4">HU family DNA-binding protein</fullName>
    </submittedName>
</protein>
<keyword evidence="1" id="KW-0226">DNA condensation</keyword>
<evidence type="ECO:0000313" key="4">
    <source>
        <dbReference type="EMBL" id="WXL28705.1"/>
    </source>
</evidence>
<dbReference type="SUPFAM" id="SSF47729">
    <property type="entry name" value="IHF-like DNA-binding proteins"/>
    <property type="match status" value="1"/>
</dbReference>
<evidence type="ECO:0000256" key="3">
    <source>
        <dbReference type="RuleBase" id="RU003939"/>
    </source>
</evidence>
<dbReference type="EMBL" id="CP148066">
    <property type="protein sequence ID" value="WXL28705.1"/>
    <property type="molecule type" value="Genomic_DNA"/>
</dbReference>
<keyword evidence="2 4" id="KW-0238">DNA-binding</keyword>
<organism evidence="4 5">
    <name type="scientific">[Mycoplasma] gypis</name>
    <dbReference type="NCBI Taxonomy" id="92404"/>
    <lineage>
        <taxon>Bacteria</taxon>
        <taxon>Bacillati</taxon>
        <taxon>Mycoplasmatota</taxon>
        <taxon>Mycoplasmoidales</taxon>
        <taxon>Metamycoplasmataceae</taxon>
        <taxon>Metamycoplasma</taxon>
    </lineage>
</organism>
<accession>A0ABZ2RQN1</accession>
<gene>
    <name evidence="4" type="ORF">WG616_01635</name>
</gene>
<comment type="similarity">
    <text evidence="3">Belongs to the bacterial histone-like protein family.</text>
</comment>
<dbReference type="InterPro" id="IPR010992">
    <property type="entry name" value="IHF-like_DNA-bd_dom_sf"/>
</dbReference>
<dbReference type="Gene3D" id="4.10.520.10">
    <property type="entry name" value="IHF-like DNA-binding proteins"/>
    <property type="match status" value="1"/>
</dbReference>
<dbReference type="SMART" id="SM00411">
    <property type="entry name" value="BHL"/>
    <property type="match status" value="1"/>
</dbReference>
<evidence type="ECO:0000256" key="2">
    <source>
        <dbReference type="ARBA" id="ARBA00023125"/>
    </source>
</evidence>